<reference evidence="2 3" key="1">
    <citation type="journal article" date="2019" name="Environ. Microbiol.">
        <title>Species interactions and distinct microbial communities in high Arctic permafrost affected cryosols are associated with the CH4 and CO2 gas fluxes.</title>
        <authorList>
            <person name="Altshuler I."/>
            <person name="Hamel J."/>
            <person name="Turney S."/>
            <person name="Magnuson E."/>
            <person name="Levesque R."/>
            <person name="Greer C."/>
            <person name="Whyte L.G."/>
        </authorList>
    </citation>
    <scope>NUCLEOTIDE SEQUENCE [LARGE SCALE GENOMIC DNA]</scope>
    <source>
        <strain evidence="2 3">S06.C</strain>
    </source>
</reference>
<evidence type="ECO:0000313" key="2">
    <source>
        <dbReference type="EMBL" id="TPG27952.1"/>
    </source>
</evidence>
<sequence>MAFACAWLCAGHASAAGLTVLLADDSAPHAEFAGLLRSGAGPGAPVELLRLAAGDTLAPASAPATAGDDERSVTAGVRTRSVRGNAATPPAADATIAVGQAASRVALDRSGSETLVLAMLSRLDYEALRSHPSFRRSDRRIGVLLRDPAMVDQLALIDALLPQKRRLGVVATVESEPLVRELERAAAGWDLQVQYAPDPTALASALHTVVARSDVLMVLPDRIGDSQAATLAVLRAGAGARLPVFGASDGLVRSGGLAAAVSTPAQLAVQARAMLQKLHAASAPPGVWVEAATPATVRVNATVARGLGLRLPEERELTARINVSR</sequence>
<protein>
    <submittedName>
        <fullName evidence="2">ABC transporter substrate-binding protein</fullName>
    </submittedName>
</protein>
<dbReference type="OrthoDB" id="8841791at2"/>
<organism evidence="2 3">
    <name type="scientific">Variovorax guangxiensis</name>
    <dbReference type="NCBI Taxonomy" id="1775474"/>
    <lineage>
        <taxon>Bacteria</taxon>
        <taxon>Pseudomonadati</taxon>
        <taxon>Pseudomonadota</taxon>
        <taxon>Betaproteobacteria</taxon>
        <taxon>Burkholderiales</taxon>
        <taxon>Comamonadaceae</taxon>
        <taxon>Variovorax</taxon>
    </lineage>
</organism>
<accession>A0A502DUG1</accession>
<name>A0A502DUG1_9BURK</name>
<gene>
    <name evidence="2" type="ORF">EAH82_12705</name>
</gene>
<dbReference type="Gene3D" id="3.40.50.2300">
    <property type="match status" value="1"/>
</dbReference>
<dbReference type="EMBL" id="RCZI01000003">
    <property type="protein sequence ID" value="TPG27952.1"/>
    <property type="molecule type" value="Genomic_DNA"/>
</dbReference>
<dbReference type="Proteomes" id="UP000319212">
    <property type="component" value="Unassembled WGS sequence"/>
</dbReference>
<keyword evidence="1" id="KW-0732">Signal</keyword>
<proteinExistence type="predicted"/>
<feature type="chain" id="PRO_5021236904" evidence="1">
    <location>
        <begin position="16"/>
        <end position="325"/>
    </location>
</feature>
<dbReference type="PANTHER" id="PTHR35271">
    <property type="entry name" value="ABC TRANSPORTER, SUBSTRATE-BINDING LIPOPROTEIN-RELATED"/>
    <property type="match status" value="1"/>
</dbReference>
<dbReference type="InterPro" id="IPR007487">
    <property type="entry name" value="ABC_transpt-TYRBP-like"/>
</dbReference>
<evidence type="ECO:0000256" key="1">
    <source>
        <dbReference type="SAM" id="SignalP"/>
    </source>
</evidence>
<evidence type="ECO:0000313" key="3">
    <source>
        <dbReference type="Proteomes" id="UP000319212"/>
    </source>
</evidence>
<dbReference type="Pfam" id="PF04392">
    <property type="entry name" value="ABC_sub_bind"/>
    <property type="match status" value="1"/>
</dbReference>
<dbReference type="AlphaFoldDB" id="A0A502DUG1"/>
<dbReference type="PANTHER" id="PTHR35271:SF1">
    <property type="entry name" value="ABC TRANSPORTER, SUBSTRATE-BINDING LIPOPROTEIN"/>
    <property type="match status" value="1"/>
</dbReference>
<feature type="signal peptide" evidence="1">
    <location>
        <begin position="1"/>
        <end position="15"/>
    </location>
</feature>
<comment type="caution">
    <text evidence="2">The sequence shown here is derived from an EMBL/GenBank/DDBJ whole genome shotgun (WGS) entry which is preliminary data.</text>
</comment>